<dbReference type="Proteomes" id="UP000199668">
    <property type="component" value="Unassembled WGS sequence"/>
</dbReference>
<name>A0A1I4I5Q8_9BACI</name>
<proteinExistence type="predicted"/>
<feature type="transmembrane region" description="Helical" evidence="1">
    <location>
        <begin position="6"/>
        <end position="21"/>
    </location>
</feature>
<keyword evidence="1" id="KW-0472">Membrane</keyword>
<dbReference type="Pfam" id="PF14158">
    <property type="entry name" value="YndJ"/>
    <property type="match status" value="1"/>
</dbReference>
<reference evidence="2 3" key="1">
    <citation type="submission" date="2016-10" db="EMBL/GenBank/DDBJ databases">
        <authorList>
            <person name="de Groot N.N."/>
        </authorList>
    </citation>
    <scope>NUCLEOTIDE SEQUENCE [LARGE SCALE GENOMIC DNA]</scope>
    <source>
        <strain evidence="2 3">CGMCC 1.6134</strain>
    </source>
</reference>
<feature type="transmembrane region" description="Helical" evidence="1">
    <location>
        <begin position="276"/>
        <end position="294"/>
    </location>
</feature>
<organism evidence="2 3">
    <name type="scientific">Salibacterium qingdaonense</name>
    <dbReference type="NCBI Taxonomy" id="266892"/>
    <lineage>
        <taxon>Bacteria</taxon>
        <taxon>Bacillati</taxon>
        <taxon>Bacillota</taxon>
        <taxon>Bacilli</taxon>
        <taxon>Bacillales</taxon>
        <taxon>Bacillaceae</taxon>
    </lineage>
</organism>
<sequence length="554" mass="61292">MNKWSTLLPGAFSLLFWSIIVQPDLIEAALAAAFFLVVPAVLYVSAVSLPGRTRLCWFGAAWSGALSMMMETGITAMVFSVVWFLFTAYIAWKGLSRLMTRGTAPLEETVVDAGLVYVAVGGAWFVLSRAGTAPLLPYTEVIVDLTAVHFHYAACLLPVLTGLLGRRRYYREVSGRPLLYRILAAGITAGPVLTAVAVDQGPPLEAVLVGIYVVFLYWFAGWSIKEAFSMPLFSKITITISSFILIGTMTLSILYSTGRAAGYQVIGIAGMIPWHGAWNAFAFSILALIGWALVSPGPRAAYHSFPVSRLRGKENIAERIEQNQRLHATDGLFASWDTYKKKDFDPEMLSPLVSAFYTHTDRFRMKADVQWRFSLLYHASSYFSKKMKQINVPPTGKGDMDGKMYSVGEQQDGRPDPRVWLRSHAGTGSPVFTAVYSHHTKEDVTYLNVGLPLPVGVMTGILRPDNGKDGALVLTSRKRSDVCGDEGIYVTVGRWTWKTPLQETFNMKQTKEDILEAEHTMAIGRFRFLRITYCLPLMTSQGSRHDGAGRFAGE</sequence>
<keyword evidence="1" id="KW-1133">Transmembrane helix</keyword>
<feature type="transmembrane region" description="Helical" evidence="1">
    <location>
        <begin position="28"/>
        <end position="49"/>
    </location>
</feature>
<dbReference type="InterPro" id="IPR025450">
    <property type="entry name" value="YndJ-like"/>
</dbReference>
<feature type="transmembrane region" description="Helical" evidence="1">
    <location>
        <begin position="178"/>
        <end position="198"/>
    </location>
</feature>
<feature type="transmembrane region" description="Helical" evidence="1">
    <location>
        <begin position="204"/>
        <end position="224"/>
    </location>
</feature>
<dbReference type="AlphaFoldDB" id="A0A1I4I5Q8"/>
<evidence type="ECO:0000256" key="1">
    <source>
        <dbReference type="SAM" id="Phobius"/>
    </source>
</evidence>
<protein>
    <submittedName>
        <fullName evidence="2">YndJ-like protein</fullName>
    </submittedName>
</protein>
<dbReference type="RefSeq" id="WP_090925192.1">
    <property type="nucleotide sequence ID" value="NZ_FOTY01000001.1"/>
</dbReference>
<evidence type="ECO:0000313" key="3">
    <source>
        <dbReference type="Proteomes" id="UP000199668"/>
    </source>
</evidence>
<feature type="transmembrane region" description="Helical" evidence="1">
    <location>
        <begin position="69"/>
        <end position="90"/>
    </location>
</feature>
<keyword evidence="3" id="KW-1185">Reference proteome</keyword>
<dbReference type="OrthoDB" id="2614436at2"/>
<dbReference type="EMBL" id="FOTY01000001">
    <property type="protein sequence ID" value="SFL49413.1"/>
    <property type="molecule type" value="Genomic_DNA"/>
</dbReference>
<dbReference type="STRING" id="266892.SAMN04488054_101225"/>
<evidence type="ECO:0000313" key="2">
    <source>
        <dbReference type="EMBL" id="SFL49413.1"/>
    </source>
</evidence>
<accession>A0A1I4I5Q8</accession>
<feature type="transmembrane region" description="Helical" evidence="1">
    <location>
        <begin position="236"/>
        <end position="256"/>
    </location>
</feature>
<feature type="transmembrane region" description="Helical" evidence="1">
    <location>
        <begin position="110"/>
        <end position="127"/>
    </location>
</feature>
<keyword evidence="1" id="KW-0812">Transmembrane</keyword>
<gene>
    <name evidence="2" type="ORF">SAMN04488054_101225</name>
</gene>
<feature type="transmembrane region" description="Helical" evidence="1">
    <location>
        <begin position="147"/>
        <end position="166"/>
    </location>
</feature>